<feature type="transmembrane region" description="Helical" evidence="1">
    <location>
        <begin position="111"/>
        <end position="130"/>
    </location>
</feature>
<evidence type="ECO:0000256" key="1">
    <source>
        <dbReference type="SAM" id="Phobius"/>
    </source>
</evidence>
<reference evidence="2 3" key="1">
    <citation type="submission" date="2023-11" db="EMBL/GenBank/DDBJ databases">
        <title>MicrobeMod: A computational toolkit for identifying prokaryotic methylation and restriction-modification with nanopore sequencing.</title>
        <authorList>
            <person name="Crits-Christoph A."/>
            <person name="Kang S.C."/>
            <person name="Lee H."/>
            <person name="Ostrov N."/>
        </authorList>
    </citation>
    <scope>NUCLEOTIDE SEQUENCE [LARGE SCALE GENOMIC DNA]</scope>
    <source>
        <strain evidence="2 3">ATCC 14820</strain>
    </source>
</reference>
<accession>A0ABU4PVD0</accession>
<feature type="transmembrane region" description="Helical" evidence="1">
    <location>
        <begin position="82"/>
        <end position="99"/>
    </location>
</feature>
<protein>
    <submittedName>
        <fullName evidence="2">Uncharacterized protein</fullName>
    </submittedName>
</protein>
<keyword evidence="1" id="KW-0472">Membrane</keyword>
<dbReference type="RefSeq" id="WP_010407095.1">
    <property type="nucleotide sequence ID" value="NZ_JAWXXV010000001.1"/>
</dbReference>
<sequence length="137" mass="15525">MTRDRDPAELAYVRRVIPTMIVYLALIVALPFLIAWLRPTGPALWLIALLPAFPLSMVFWFYGQFFVELRDEYIRLLEIRKALIATGIVMMAATAWGFLETYAAAPHLPLFAVPLAWFPCQGIGALIVTASERRAMR</sequence>
<keyword evidence="3" id="KW-1185">Reference proteome</keyword>
<feature type="transmembrane region" description="Helical" evidence="1">
    <location>
        <begin position="12"/>
        <end position="37"/>
    </location>
</feature>
<evidence type="ECO:0000313" key="2">
    <source>
        <dbReference type="EMBL" id="MDX5985935.1"/>
    </source>
</evidence>
<proteinExistence type="predicted"/>
<name>A0ABU4PVD0_9SPHN</name>
<dbReference type="EMBL" id="JAWXXV010000001">
    <property type="protein sequence ID" value="MDX5985935.1"/>
    <property type="molecule type" value="Genomic_DNA"/>
</dbReference>
<comment type="caution">
    <text evidence="2">The sequence shown here is derived from an EMBL/GenBank/DDBJ whole genome shotgun (WGS) entry which is preliminary data.</text>
</comment>
<feature type="transmembrane region" description="Helical" evidence="1">
    <location>
        <begin position="43"/>
        <end position="62"/>
    </location>
</feature>
<dbReference type="Proteomes" id="UP001279660">
    <property type="component" value="Unassembled WGS sequence"/>
</dbReference>
<organism evidence="2 3">
    <name type="scientific">Sphingomonas echinoides</name>
    <dbReference type="NCBI Taxonomy" id="59803"/>
    <lineage>
        <taxon>Bacteria</taxon>
        <taxon>Pseudomonadati</taxon>
        <taxon>Pseudomonadota</taxon>
        <taxon>Alphaproteobacteria</taxon>
        <taxon>Sphingomonadales</taxon>
        <taxon>Sphingomonadaceae</taxon>
        <taxon>Sphingomonas</taxon>
    </lineage>
</organism>
<gene>
    <name evidence="2" type="ORF">SIL82_16895</name>
</gene>
<keyword evidence="1" id="KW-0812">Transmembrane</keyword>
<evidence type="ECO:0000313" key="3">
    <source>
        <dbReference type="Proteomes" id="UP001279660"/>
    </source>
</evidence>
<keyword evidence="1" id="KW-1133">Transmembrane helix</keyword>